<keyword evidence="2" id="KW-1185">Reference proteome</keyword>
<name>D2RG90_ARCPA</name>
<dbReference type="AlphaFoldDB" id="D2RG90"/>
<gene>
    <name evidence="1" type="ordered locus">Arcpr_0245</name>
</gene>
<dbReference type="RefSeq" id="WP_012939651.1">
    <property type="nucleotide sequence ID" value="NC_013741.1"/>
</dbReference>
<reference evidence="1 2" key="1">
    <citation type="journal article" date="2010" name="Stand. Genomic Sci.">
        <title>Complete genome sequence of Archaeoglobus profundus type strain (AV18).</title>
        <authorList>
            <person name="von Jan M."/>
            <person name="Lapidus A."/>
            <person name="Del Rio T.G."/>
            <person name="Copeland A."/>
            <person name="Tice H."/>
            <person name="Cheng J.F."/>
            <person name="Lucas S."/>
            <person name="Chen F."/>
            <person name="Nolan M."/>
            <person name="Goodwin L."/>
            <person name="Han C."/>
            <person name="Pitluck S."/>
            <person name="Liolios K."/>
            <person name="Ivanova N."/>
            <person name="Mavromatis K."/>
            <person name="Ovchinnikova G."/>
            <person name="Chertkov O."/>
            <person name="Pati A."/>
            <person name="Chen A."/>
            <person name="Palaniappan K."/>
            <person name="Land M."/>
            <person name="Hauser L."/>
            <person name="Chang Y.J."/>
            <person name="Jeffries C.D."/>
            <person name="Saunders E."/>
            <person name="Brettin T."/>
            <person name="Detter J.C."/>
            <person name="Chain P."/>
            <person name="Eichinger K."/>
            <person name="Huber H."/>
            <person name="Spring S."/>
            <person name="Rohde M."/>
            <person name="Goker M."/>
            <person name="Wirth R."/>
            <person name="Woyke T."/>
            <person name="Bristow J."/>
            <person name="Eisen J.A."/>
            <person name="Markowitz V."/>
            <person name="Hugenholtz P."/>
            <person name="Kyrpides N.C."/>
            <person name="Klenk H.P."/>
        </authorList>
    </citation>
    <scope>NUCLEOTIDE SEQUENCE [LARGE SCALE GENOMIC DNA]</scope>
    <source>
        <strain evidence="2">DSM 5631 / JCM 9629 / NBRC 100127 / Av18</strain>
    </source>
</reference>
<dbReference type="EMBL" id="CP001857">
    <property type="protein sequence ID" value="ADB57315.1"/>
    <property type="molecule type" value="Genomic_DNA"/>
</dbReference>
<accession>D2RG90</accession>
<dbReference type="HOGENOM" id="CLU_1754590_0_0_2"/>
<sequence length="148" mass="16875">MEEVARLLMNDGYTIKKRIKIDTAQNFKISVANAFLGKCSPWVNVYNPDSGTMFDIVGLFHADCDELPLEALLLNKNKDEYEIALRTMIVVIDKSIEKALEKIETIDKNIPWSFFPGRKVIIWLEGGRVGKLGEISILIPEKYKLKDD</sequence>
<organism evidence="1 2">
    <name type="scientific">Archaeoglobus profundus (strain DSM 5631 / JCM 9629 / NBRC 100127 / Av18)</name>
    <dbReference type="NCBI Taxonomy" id="572546"/>
    <lineage>
        <taxon>Archaea</taxon>
        <taxon>Methanobacteriati</taxon>
        <taxon>Methanobacteriota</taxon>
        <taxon>Archaeoglobi</taxon>
        <taxon>Archaeoglobales</taxon>
        <taxon>Archaeoglobaceae</taxon>
        <taxon>Archaeoglobus</taxon>
    </lineage>
</organism>
<dbReference type="GeneID" id="8738895"/>
<proteinExistence type="predicted"/>
<evidence type="ECO:0000313" key="1">
    <source>
        <dbReference type="EMBL" id="ADB57315.1"/>
    </source>
</evidence>
<dbReference type="PaxDb" id="572546-Arcpr_0245"/>
<protein>
    <submittedName>
        <fullName evidence="1">Uncharacterized protein</fullName>
    </submittedName>
</protein>
<dbReference type="Proteomes" id="UP000001901">
    <property type="component" value="Chromosome"/>
</dbReference>
<dbReference type="KEGG" id="apo:Arcpr_0245"/>
<evidence type="ECO:0000313" key="2">
    <source>
        <dbReference type="Proteomes" id="UP000001901"/>
    </source>
</evidence>